<feature type="transmembrane region" description="Helical" evidence="4">
    <location>
        <begin position="164"/>
        <end position="184"/>
    </location>
</feature>
<evidence type="ECO:0000256" key="1">
    <source>
        <dbReference type="ARBA" id="ARBA00004141"/>
    </source>
</evidence>
<keyword evidence="4" id="KW-1133">Transmembrane helix</keyword>
<evidence type="ECO:0000256" key="3">
    <source>
        <dbReference type="SAM" id="MobiDB-lite"/>
    </source>
</evidence>
<feature type="transmembrane region" description="Helical" evidence="4">
    <location>
        <begin position="190"/>
        <end position="211"/>
    </location>
</feature>
<dbReference type="PANTHER" id="PTHR11360:SF234">
    <property type="entry name" value="MFS-TYPE TRANSPORTER DBAD-RELATED"/>
    <property type="match status" value="1"/>
</dbReference>
<dbReference type="Gene3D" id="1.20.1250.20">
    <property type="entry name" value="MFS general substrate transporter like domains"/>
    <property type="match status" value="1"/>
</dbReference>
<comment type="caution">
    <text evidence="6">The sequence shown here is derived from an EMBL/GenBank/DDBJ whole genome shotgun (WGS) entry which is preliminary data.</text>
</comment>
<feature type="compositionally biased region" description="Pro residues" evidence="3">
    <location>
        <begin position="45"/>
        <end position="69"/>
    </location>
</feature>
<sequence>MDDAASALDAIGMAVAPDERRRAQTRVDAHQHVEALHLREHPLPAHAPLPPPPPLLPPSPPPPPPPPPVLDQARTFDDARVDGGLTAWLQVAASFALYFNHLGLVNSFGVFQSYYTAHPPPGSSSSSSSSPSAAISWIGSLQIFCLMALGAVIGPLYDRGHARALVAAGTLLLALGFAAASLASRYWHVLVAQGLCMGLGACCISVPSIALVPPYFRRRRARAMAAATVGSGLGATAYPLMFERLLPRVGFAWAMRAMGLVAVVLCLFALAVMRPRPLRERPAWMMGQARSSRRRRRRQRGGSTWWRSCDGLSPACFVDTAAFKERPFQLYCAAIFFNNLVFFNAPYYLQSYAVAHGMGSSSLAHYLVAVLNACTIPGRIAPSFVADRLGALDTYIAVCACTCMALLYWLSVSTPAGSLAFAVLYGFFSGGVVALATVVVTNITPDLSRLGTRLGMVSVLKGVGSLVGPPLSGVMLDATGGYLGVQLFAAMGILLTTIFSVILRVVLARRDARVLGGEHHVETEADKTEYEEHLHPAPGPRRLLLLMRRKQPPASASWAEATRPHAQTPQSKPLHG</sequence>
<dbReference type="Pfam" id="PF07690">
    <property type="entry name" value="MFS_1"/>
    <property type="match status" value="1"/>
</dbReference>
<evidence type="ECO:0000259" key="5">
    <source>
        <dbReference type="PROSITE" id="PS50850"/>
    </source>
</evidence>
<dbReference type="PANTHER" id="PTHR11360">
    <property type="entry name" value="MONOCARBOXYLATE TRANSPORTER"/>
    <property type="match status" value="1"/>
</dbReference>
<dbReference type="InterPro" id="IPR036259">
    <property type="entry name" value="MFS_trans_sf"/>
</dbReference>
<protein>
    <submittedName>
        <fullName evidence="6">Serine protease Pr1D</fullName>
    </submittedName>
</protein>
<evidence type="ECO:0000313" key="7">
    <source>
        <dbReference type="Proteomes" id="UP001163105"/>
    </source>
</evidence>
<dbReference type="GO" id="GO:0006508">
    <property type="term" value="P:proteolysis"/>
    <property type="evidence" value="ECO:0007669"/>
    <property type="project" value="UniProtKB-KW"/>
</dbReference>
<evidence type="ECO:0000313" key="6">
    <source>
        <dbReference type="EMBL" id="KAJ6439425.1"/>
    </source>
</evidence>
<dbReference type="GO" id="GO:0008233">
    <property type="term" value="F:peptidase activity"/>
    <property type="evidence" value="ECO:0007669"/>
    <property type="project" value="UniProtKB-KW"/>
</dbReference>
<dbReference type="AlphaFoldDB" id="A0AB34FMF4"/>
<keyword evidence="4" id="KW-0472">Membrane</keyword>
<feature type="region of interest" description="Disordered" evidence="3">
    <location>
        <begin position="550"/>
        <end position="576"/>
    </location>
</feature>
<dbReference type="GO" id="GO:0022857">
    <property type="term" value="F:transmembrane transporter activity"/>
    <property type="evidence" value="ECO:0007669"/>
    <property type="project" value="InterPro"/>
</dbReference>
<feature type="transmembrane region" description="Helical" evidence="4">
    <location>
        <begin position="330"/>
        <end position="349"/>
    </location>
</feature>
<evidence type="ECO:0000256" key="2">
    <source>
        <dbReference type="ARBA" id="ARBA00006727"/>
    </source>
</evidence>
<dbReference type="InterPro" id="IPR020846">
    <property type="entry name" value="MFS_dom"/>
</dbReference>
<keyword evidence="7" id="KW-1185">Reference proteome</keyword>
<reference evidence="6" key="1">
    <citation type="submission" date="2023-01" db="EMBL/GenBank/DDBJ databases">
        <title>The growth and conidiation of Purpureocillium lavendulum are regulated by nitrogen source and histone H3K14 acetylation.</title>
        <authorList>
            <person name="Tang P."/>
            <person name="Han J."/>
            <person name="Zhang C."/>
            <person name="Tang P."/>
            <person name="Qi F."/>
            <person name="Zhang K."/>
            <person name="Liang L."/>
        </authorList>
    </citation>
    <scope>NUCLEOTIDE SEQUENCE</scope>
    <source>
        <strain evidence="6">YMF1.00683</strain>
    </source>
</reference>
<dbReference type="Proteomes" id="UP001163105">
    <property type="component" value="Unassembled WGS sequence"/>
</dbReference>
<keyword evidence="6" id="KW-0645">Protease</keyword>
<feature type="transmembrane region" description="Helical" evidence="4">
    <location>
        <begin position="135"/>
        <end position="157"/>
    </location>
</feature>
<feature type="transmembrane region" description="Helical" evidence="4">
    <location>
        <begin position="223"/>
        <end position="241"/>
    </location>
</feature>
<feature type="transmembrane region" description="Helical" evidence="4">
    <location>
        <begin position="253"/>
        <end position="273"/>
    </location>
</feature>
<dbReference type="InterPro" id="IPR050327">
    <property type="entry name" value="Proton-linked_MCT"/>
</dbReference>
<gene>
    <name evidence="6" type="ORF">O9K51_07310</name>
</gene>
<organism evidence="6 7">
    <name type="scientific">Purpureocillium lavendulum</name>
    <dbReference type="NCBI Taxonomy" id="1247861"/>
    <lineage>
        <taxon>Eukaryota</taxon>
        <taxon>Fungi</taxon>
        <taxon>Dikarya</taxon>
        <taxon>Ascomycota</taxon>
        <taxon>Pezizomycotina</taxon>
        <taxon>Sordariomycetes</taxon>
        <taxon>Hypocreomycetidae</taxon>
        <taxon>Hypocreales</taxon>
        <taxon>Ophiocordycipitaceae</taxon>
        <taxon>Purpureocillium</taxon>
    </lineage>
</organism>
<dbReference type="GO" id="GO:0016020">
    <property type="term" value="C:membrane"/>
    <property type="evidence" value="ECO:0007669"/>
    <property type="project" value="UniProtKB-SubCell"/>
</dbReference>
<feature type="transmembrane region" description="Helical" evidence="4">
    <location>
        <begin position="392"/>
        <end position="410"/>
    </location>
</feature>
<dbReference type="InterPro" id="IPR011701">
    <property type="entry name" value="MFS"/>
</dbReference>
<name>A0AB34FMF4_9HYPO</name>
<comment type="subcellular location">
    <subcellularLocation>
        <location evidence="1">Membrane</location>
        <topology evidence="1">Multi-pass membrane protein</topology>
    </subcellularLocation>
</comment>
<evidence type="ECO:0000256" key="4">
    <source>
        <dbReference type="SAM" id="Phobius"/>
    </source>
</evidence>
<feature type="transmembrane region" description="Helical" evidence="4">
    <location>
        <begin position="487"/>
        <end position="507"/>
    </location>
</feature>
<comment type="similarity">
    <text evidence="2">Belongs to the major facilitator superfamily. Monocarboxylate porter (TC 2.A.1.13) family.</text>
</comment>
<feature type="compositionally biased region" description="Polar residues" evidence="3">
    <location>
        <begin position="565"/>
        <end position="576"/>
    </location>
</feature>
<dbReference type="EMBL" id="JAQHRD010000006">
    <property type="protein sequence ID" value="KAJ6439425.1"/>
    <property type="molecule type" value="Genomic_DNA"/>
</dbReference>
<keyword evidence="6" id="KW-0378">Hydrolase</keyword>
<feature type="region of interest" description="Disordered" evidence="3">
    <location>
        <begin position="43"/>
        <end position="72"/>
    </location>
</feature>
<dbReference type="PROSITE" id="PS50850">
    <property type="entry name" value="MFS"/>
    <property type="match status" value="1"/>
</dbReference>
<feature type="transmembrane region" description="Helical" evidence="4">
    <location>
        <begin position="422"/>
        <end position="443"/>
    </location>
</feature>
<proteinExistence type="inferred from homology"/>
<accession>A0AB34FMF4</accession>
<keyword evidence="4" id="KW-0812">Transmembrane</keyword>
<dbReference type="SUPFAM" id="SSF103473">
    <property type="entry name" value="MFS general substrate transporter"/>
    <property type="match status" value="1"/>
</dbReference>
<feature type="domain" description="Major facilitator superfamily (MFS) profile" evidence="5">
    <location>
        <begin position="87"/>
        <end position="504"/>
    </location>
</feature>